<keyword evidence="4" id="KW-0804">Transcription</keyword>
<keyword evidence="2" id="KW-0805">Transcription regulation</keyword>
<keyword evidence="7" id="KW-1185">Reference proteome</keyword>
<name>A0A7W5FW75_9BURK</name>
<dbReference type="Gene3D" id="3.40.190.290">
    <property type="match status" value="1"/>
</dbReference>
<dbReference type="EMBL" id="JACHXD010000017">
    <property type="protein sequence ID" value="MBB3121534.1"/>
    <property type="molecule type" value="Genomic_DNA"/>
</dbReference>
<evidence type="ECO:0000313" key="6">
    <source>
        <dbReference type="EMBL" id="MBB3121534.1"/>
    </source>
</evidence>
<dbReference type="PANTHER" id="PTHR30537">
    <property type="entry name" value="HTH-TYPE TRANSCRIPTIONAL REGULATOR"/>
    <property type="match status" value="1"/>
</dbReference>
<dbReference type="Proteomes" id="UP000541535">
    <property type="component" value="Unassembled WGS sequence"/>
</dbReference>
<dbReference type="InterPro" id="IPR036388">
    <property type="entry name" value="WH-like_DNA-bd_sf"/>
</dbReference>
<evidence type="ECO:0000259" key="5">
    <source>
        <dbReference type="PROSITE" id="PS50931"/>
    </source>
</evidence>
<feature type="domain" description="HTH lysR-type" evidence="5">
    <location>
        <begin position="7"/>
        <end position="64"/>
    </location>
</feature>
<reference evidence="6 7" key="1">
    <citation type="submission" date="2020-08" db="EMBL/GenBank/DDBJ databases">
        <title>Genomic Encyclopedia of Type Strains, Phase III (KMG-III): the genomes of soil and plant-associated and newly described type strains.</title>
        <authorList>
            <person name="Whitman W."/>
        </authorList>
    </citation>
    <scope>NUCLEOTIDE SEQUENCE [LARGE SCALE GENOMIC DNA]</scope>
    <source>
        <strain evidence="6 7">CECT 8897</strain>
    </source>
</reference>
<dbReference type="Gene3D" id="1.10.10.10">
    <property type="entry name" value="Winged helix-like DNA-binding domain superfamily/Winged helix DNA-binding domain"/>
    <property type="match status" value="1"/>
</dbReference>
<dbReference type="SUPFAM" id="SSF53850">
    <property type="entry name" value="Periplasmic binding protein-like II"/>
    <property type="match status" value="1"/>
</dbReference>
<accession>A0A7W5FW75</accession>
<evidence type="ECO:0000256" key="4">
    <source>
        <dbReference type="ARBA" id="ARBA00023163"/>
    </source>
</evidence>
<sequence length="313" mass="33593">MMMRAKLDLNTVRVFVTVVDQGSFAGAARKLDLPASNVSRHVAQLEASLGARLLERSTRQLRMTEAGRLLHQRASPMLDTLELTAAELSQQQSELRGPLKLCLPSEMGPRLLGAVVAEFASLHPHIDISCDTSLSGVDALRGDIDLAIVVSRGQLDDSSLILRSLARLPSAVVAAPQLVAQYGLPTTTQQLKELPCITTLSALKGQPWQFEDGQGGLRKLAVKSRYRVNSGEMAGNAALQGLGFAILAETACQAALADGRLLRVPLELRPAPLDLLAAYTSRHYVSAKIRALLDLMQRRLATTGALVQGPQPA</sequence>
<dbReference type="FunFam" id="1.10.10.10:FF:000001">
    <property type="entry name" value="LysR family transcriptional regulator"/>
    <property type="match status" value="1"/>
</dbReference>
<gene>
    <name evidence="6" type="ORF">FHS03_004612</name>
</gene>
<protein>
    <submittedName>
        <fullName evidence="6">DNA-binding transcriptional LysR family regulator</fullName>
    </submittedName>
</protein>
<evidence type="ECO:0000313" key="7">
    <source>
        <dbReference type="Proteomes" id="UP000541535"/>
    </source>
</evidence>
<keyword evidence="3 6" id="KW-0238">DNA-binding</keyword>
<evidence type="ECO:0000256" key="2">
    <source>
        <dbReference type="ARBA" id="ARBA00023015"/>
    </source>
</evidence>
<proteinExistence type="inferred from homology"/>
<dbReference type="InterPro" id="IPR005119">
    <property type="entry name" value="LysR_subst-bd"/>
</dbReference>
<dbReference type="GO" id="GO:0003700">
    <property type="term" value="F:DNA-binding transcription factor activity"/>
    <property type="evidence" value="ECO:0007669"/>
    <property type="project" value="InterPro"/>
</dbReference>
<dbReference type="Pfam" id="PF03466">
    <property type="entry name" value="LysR_substrate"/>
    <property type="match status" value="1"/>
</dbReference>
<dbReference type="GO" id="GO:0043565">
    <property type="term" value="F:sequence-specific DNA binding"/>
    <property type="evidence" value="ECO:0007669"/>
    <property type="project" value="TreeGrafter"/>
</dbReference>
<dbReference type="SUPFAM" id="SSF46785">
    <property type="entry name" value="Winged helix' DNA-binding domain"/>
    <property type="match status" value="1"/>
</dbReference>
<dbReference type="PROSITE" id="PS50931">
    <property type="entry name" value="HTH_LYSR"/>
    <property type="match status" value="1"/>
</dbReference>
<dbReference type="CDD" id="cd08422">
    <property type="entry name" value="PBP2_CrgA_like"/>
    <property type="match status" value="1"/>
</dbReference>
<organism evidence="6 7">
    <name type="scientific">Pseudoduganella violacea</name>
    <dbReference type="NCBI Taxonomy" id="1715466"/>
    <lineage>
        <taxon>Bacteria</taxon>
        <taxon>Pseudomonadati</taxon>
        <taxon>Pseudomonadota</taxon>
        <taxon>Betaproteobacteria</taxon>
        <taxon>Burkholderiales</taxon>
        <taxon>Oxalobacteraceae</taxon>
        <taxon>Telluria group</taxon>
        <taxon>Pseudoduganella</taxon>
    </lineage>
</organism>
<evidence type="ECO:0000256" key="1">
    <source>
        <dbReference type="ARBA" id="ARBA00009437"/>
    </source>
</evidence>
<dbReference type="GO" id="GO:0006351">
    <property type="term" value="P:DNA-templated transcription"/>
    <property type="evidence" value="ECO:0007669"/>
    <property type="project" value="TreeGrafter"/>
</dbReference>
<dbReference type="AlphaFoldDB" id="A0A7W5FW75"/>
<comment type="similarity">
    <text evidence="1">Belongs to the LysR transcriptional regulatory family.</text>
</comment>
<dbReference type="InterPro" id="IPR000847">
    <property type="entry name" value="LysR_HTH_N"/>
</dbReference>
<dbReference type="InterPro" id="IPR058163">
    <property type="entry name" value="LysR-type_TF_proteobact-type"/>
</dbReference>
<dbReference type="PANTHER" id="PTHR30537:SF68">
    <property type="entry name" value="TRANSCRIPTIONAL REGULATOR-RELATED"/>
    <property type="match status" value="1"/>
</dbReference>
<evidence type="ECO:0000256" key="3">
    <source>
        <dbReference type="ARBA" id="ARBA00023125"/>
    </source>
</evidence>
<dbReference type="Pfam" id="PF00126">
    <property type="entry name" value="HTH_1"/>
    <property type="match status" value="1"/>
</dbReference>
<comment type="caution">
    <text evidence="6">The sequence shown here is derived from an EMBL/GenBank/DDBJ whole genome shotgun (WGS) entry which is preliminary data.</text>
</comment>
<dbReference type="InterPro" id="IPR036390">
    <property type="entry name" value="WH_DNA-bd_sf"/>
</dbReference>